<accession>A0A5B7JUD2</accession>
<reference evidence="2 3" key="1">
    <citation type="submission" date="2019-05" db="EMBL/GenBank/DDBJ databases">
        <title>Another draft genome of Portunus trituberculatus and its Hox gene families provides insights of decapod evolution.</title>
        <authorList>
            <person name="Jeong J.-H."/>
            <person name="Song I."/>
            <person name="Kim S."/>
            <person name="Choi T."/>
            <person name="Kim D."/>
            <person name="Ryu S."/>
            <person name="Kim W."/>
        </authorList>
    </citation>
    <scope>NUCLEOTIDE SEQUENCE [LARGE SCALE GENOMIC DNA]</scope>
    <source>
        <tissue evidence="2">Muscle</tissue>
    </source>
</reference>
<comment type="caution">
    <text evidence="2">The sequence shown here is derived from an EMBL/GenBank/DDBJ whole genome shotgun (WGS) entry which is preliminary data.</text>
</comment>
<feature type="compositionally biased region" description="Gly residues" evidence="1">
    <location>
        <begin position="33"/>
        <end position="42"/>
    </location>
</feature>
<feature type="region of interest" description="Disordered" evidence="1">
    <location>
        <begin position="31"/>
        <end position="61"/>
    </location>
</feature>
<name>A0A5B7JUD2_PORTR</name>
<organism evidence="2 3">
    <name type="scientific">Portunus trituberculatus</name>
    <name type="common">Swimming crab</name>
    <name type="synonym">Neptunus trituberculatus</name>
    <dbReference type="NCBI Taxonomy" id="210409"/>
    <lineage>
        <taxon>Eukaryota</taxon>
        <taxon>Metazoa</taxon>
        <taxon>Ecdysozoa</taxon>
        <taxon>Arthropoda</taxon>
        <taxon>Crustacea</taxon>
        <taxon>Multicrustacea</taxon>
        <taxon>Malacostraca</taxon>
        <taxon>Eumalacostraca</taxon>
        <taxon>Eucarida</taxon>
        <taxon>Decapoda</taxon>
        <taxon>Pleocyemata</taxon>
        <taxon>Brachyura</taxon>
        <taxon>Eubrachyura</taxon>
        <taxon>Portunoidea</taxon>
        <taxon>Portunidae</taxon>
        <taxon>Portuninae</taxon>
        <taxon>Portunus</taxon>
    </lineage>
</organism>
<evidence type="ECO:0000256" key="1">
    <source>
        <dbReference type="SAM" id="MobiDB-lite"/>
    </source>
</evidence>
<evidence type="ECO:0000313" key="2">
    <source>
        <dbReference type="EMBL" id="MPC96737.1"/>
    </source>
</evidence>
<dbReference type="EMBL" id="VSRR010107157">
    <property type="protein sequence ID" value="MPC96737.1"/>
    <property type="molecule type" value="Genomic_DNA"/>
</dbReference>
<dbReference type="AlphaFoldDB" id="A0A5B7JUD2"/>
<dbReference type="Proteomes" id="UP000324222">
    <property type="component" value="Unassembled WGS sequence"/>
</dbReference>
<keyword evidence="3" id="KW-1185">Reference proteome</keyword>
<evidence type="ECO:0000313" key="3">
    <source>
        <dbReference type="Proteomes" id="UP000324222"/>
    </source>
</evidence>
<sequence>MRGEGRAVRACVEVCDGLQLSGLDCYMQSSGTQRGGGQGNTGEGSMIQSDLACTRPSSVRN</sequence>
<proteinExistence type="predicted"/>
<gene>
    <name evidence="2" type="ORF">E2C01_092013</name>
</gene>
<protein>
    <submittedName>
        <fullName evidence="2">Uncharacterized protein</fullName>
    </submittedName>
</protein>